<feature type="chain" id="PRO_5046167999" evidence="1">
    <location>
        <begin position="22"/>
        <end position="477"/>
    </location>
</feature>
<dbReference type="InterPro" id="IPR005151">
    <property type="entry name" value="Tail-specific_protease"/>
</dbReference>
<evidence type="ECO:0000259" key="2">
    <source>
        <dbReference type="Pfam" id="PF03572"/>
    </source>
</evidence>
<reference evidence="3 4" key="1">
    <citation type="submission" date="2020-03" db="EMBL/GenBank/DDBJ databases">
        <authorList>
            <person name="Wang L."/>
            <person name="He N."/>
            <person name="Li Y."/>
            <person name="Fang Y."/>
            <person name="Zhang F."/>
        </authorList>
    </citation>
    <scope>NUCLEOTIDE SEQUENCE [LARGE SCALE GENOMIC DNA]</scope>
    <source>
        <strain evidence="3 4">36D10-4-7</strain>
    </source>
</reference>
<dbReference type="Pfam" id="PF03572">
    <property type="entry name" value="Peptidase_S41"/>
    <property type="match status" value="1"/>
</dbReference>
<proteinExistence type="predicted"/>
<dbReference type="Gene3D" id="3.90.226.10">
    <property type="entry name" value="2-enoyl-CoA Hydratase, Chain A, domain 1"/>
    <property type="match status" value="1"/>
</dbReference>
<dbReference type="Proteomes" id="UP000732399">
    <property type="component" value="Unassembled WGS sequence"/>
</dbReference>
<keyword evidence="4" id="KW-1185">Reference proteome</keyword>
<keyword evidence="1" id="KW-0732">Signal</keyword>
<feature type="signal peptide" evidence="1">
    <location>
        <begin position="1"/>
        <end position="21"/>
    </location>
</feature>
<organism evidence="3 4">
    <name type="scientific">Sphingomonas corticis</name>
    <dbReference type="NCBI Taxonomy" id="2722791"/>
    <lineage>
        <taxon>Bacteria</taxon>
        <taxon>Pseudomonadati</taxon>
        <taxon>Pseudomonadota</taxon>
        <taxon>Alphaproteobacteria</taxon>
        <taxon>Sphingomonadales</taxon>
        <taxon>Sphingomonadaceae</taxon>
        <taxon>Sphingomonas</taxon>
    </lineage>
</organism>
<gene>
    <name evidence="3" type="ORF">HBH26_14635</name>
</gene>
<dbReference type="SUPFAM" id="SSF52096">
    <property type="entry name" value="ClpP/crotonase"/>
    <property type="match status" value="1"/>
</dbReference>
<dbReference type="InterPro" id="IPR029045">
    <property type="entry name" value="ClpP/crotonase-like_dom_sf"/>
</dbReference>
<dbReference type="EMBL" id="JAAVJH010000010">
    <property type="protein sequence ID" value="NJR79823.1"/>
    <property type="molecule type" value="Genomic_DNA"/>
</dbReference>
<sequence length="477" mass="51996">MNRRHLLAALAAAPLAPRAFANPTAALTGDIDIVRRALALHPGTFRYNTPAALSARLDGLRRDFAAAPDRGARYLLLSRFLATIRDGHTYANFFNQTKAVAAELFDRGTRLPFHFRWLDGEMVVTAHGGPGLPPGTIVRRLNGVPAPAMLARLIPFTRTDGHNEGKRVSLLEVRGTEGIETFDVFHGLIYGAPPGGAHRVEVVRPDGRAVTVVLPPITLAARRAQMVAGERTDGPIWSWTVRPDGVAVLDMPSWVLYDSNWAWEPWLAERLDTLPALKGLVVDLRGNEGGNDCGAPILARLIARRLARDSGERRVRFRRTPADLDPYLDTWDDGFRRIGEDAVDLGNGFYRRAPVEGVDWIDPVAPRIVRPVAALVGPVNSSATFQFANLAKRSGVVRLFGEETGGNLRGTIGGGFFFVRLPASGIEFDVPLIGYFPKGERRDGGVLPDERVVTRAADVAAGRDPVMAAAVRWIARA</sequence>
<dbReference type="RefSeq" id="WP_168135381.1">
    <property type="nucleotide sequence ID" value="NZ_JAAVJH010000010.1"/>
</dbReference>
<feature type="domain" description="Tail specific protease" evidence="2">
    <location>
        <begin position="246"/>
        <end position="407"/>
    </location>
</feature>
<protein>
    <submittedName>
        <fullName evidence="3">Peptidase S41</fullName>
    </submittedName>
</protein>
<accession>A0ABX1CSA6</accession>
<name>A0ABX1CSA6_9SPHN</name>
<evidence type="ECO:0000313" key="3">
    <source>
        <dbReference type="EMBL" id="NJR79823.1"/>
    </source>
</evidence>
<evidence type="ECO:0000256" key="1">
    <source>
        <dbReference type="SAM" id="SignalP"/>
    </source>
</evidence>
<evidence type="ECO:0000313" key="4">
    <source>
        <dbReference type="Proteomes" id="UP000732399"/>
    </source>
</evidence>
<comment type="caution">
    <text evidence="3">The sequence shown here is derived from an EMBL/GenBank/DDBJ whole genome shotgun (WGS) entry which is preliminary data.</text>
</comment>